<dbReference type="Pfam" id="PF23635">
    <property type="entry name" value="Beta-prop_AT5G49610-like"/>
    <property type="match status" value="1"/>
</dbReference>
<dbReference type="EnsemblPlants" id="PNT71832">
    <property type="protein sequence ID" value="PNT71832"/>
    <property type="gene ID" value="BRADI_2g36095v3"/>
</dbReference>
<dbReference type="InterPro" id="IPR056594">
    <property type="entry name" value="AT5G49610-like_b-prop"/>
</dbReference>
<protein>
    <recommendedName>
        <fullName evidence="1">F-box protein AT5G49610-like beta-propeller domain-containing protein</fullName>
    </recommendedName>
</protein>
<name>A0A2K2DC44_BRADI</name>
<sequence length="354" mass="39115">MAPAAAAPVTVLGDDLLQEVFIRLRTPADLLLAAAACMQPFLGTVRCARFLRRHASTFPSLVGFLVLRGNRGPLHHQEPNPVRLLIPSAAARRVTDRGDFALSFLPHRTCQCTAAWQVLDCRNGRLLLSTWVSRQLMVADPPLGYGLVADHGDSSVFQVVCISREGVSLRAFLLSSGELRWDEVAGFANQSNFASSRAMQANKSLYWNLEGGERMVAFNTLAMEFFVIDLPPVLSSFDIIEKGEEDDGGIYILTMRGFYIETWVGVKTNTGGRTWKLLEKSVSFRRVLHGGWQDIIGVVAGVLFLRHGVGLVSIDLDTMRLGWLPEKENRPLGQIYPYTMAWPPSCLNPSEQGA</sequence>
<dbReference type="FunCoup" id="A0A2K2DC44">
    <property type="interactions" value="321"/>
</dbReference>
<organism evidence="2">
    <name type="scientific">Brachypodium distachyon</name>
    <name type="common">Purple false brome</name>
    <name type="synonym">Trachynia distachya</name>
    <dbReference type="NCBI Taxonomy" id="15368"/>
    <lineage>
        <taxon>Eukaryota</taxon>
        <taxon>Viridiplantae</taxon>
        <taxon>Streptophyta</taxon>
        <taxon>Embryophyta</taxon>
        <taxon>Tracheophyta</taxon>
        <taxon>Spermatophyta</taxon>
        <taxon>Magnoliopsida</taxon>
        <taxon>Liliopsida</taxon>
        <taxon>Poales</taxon>
        <taxon>Poaceae</taxon>
        <taxon>BOP clade</taxon>
        <taxon>Pooideae</taxon>
        <taxon>Stipodae</taxon>
        <taxon>Brachypodieae</taxon>
        <taxon>Brachypodium</taxon>
    </lineage>
</organism>
<accession>A0A2K2DC44</accession>
<evidence type="ECO:0000313" key="2">
    <source>
        <dbReference type="EMBL" id="PNT71832.1"/>
    </source>
</evidence>
<dbReference type="PANTHER" id="PTHR33207">
    <property type="entry name" value="F-BOX DOMAIN CONTAINING PROTEIN-RELATED"/>
    <property type="match status" value="1"/>
</dbReference>
<dbReference type="Proteomes" id="UP000008810">
    <property type="component" value="Chromosome 2"/>
</dbReference>
<gene>
    <name evidence="2" type="ORF">BRADI_2g36095v3</name>
</gene>
<reference evidence="2" key="2">
    <citation type="submission" date="2017-06" db="EMBL/GenBank/DDBJ databases">
        <title>WGS assembly of Brachypodium distachyon.</title>
        <authorList>
            <consortium name="The International Brachypodium Initiative"/>
            <person name="Lucas S."/>
            <person name="Harmon-Smith M."/>
            <person name="Lail K."/>
            <person name="Tice H."/>
            <person name="Grimwood J."/>
            <person name="Bruce D."/>
            <person name="Barry K."/>
            <person name="Shu S."/>
            <person name="Lindquist E."/>
            <person name="Wang M."/>
            <person name="Pitluck S."/>
            <person name="Vogel J.P."/>
            <person name="Garvin D.F."/>
            <person name="Mockler T.C."/>
            <person name="Schmutz J."/>
            <person name="Rokhsar D."/>
            <person name="Bevan M.W."/>
        </authorList>
    </citation>
    <scope>NUCLEOTIDE SEQUENCE</scope>
    <source>
        <strain evidence="2">Bd21</strain>
    </source>
</reference>
<evidence type="ECO:0000313" key="4">
    <source>
        <dbReference type="Proteomes" id="UP000008810"/>
    </source>
</evidence>
<reference evidence="2 3" key="1">
    <citation type="journal article" date="2010" name="Nature">
        <title>Genome sequencing and analysis of the model grass Brachypodium distachyon.</title>
        <authorList>
            <consortium name="International Brachypodium Initiative"/>
        </authorList>
    </citation>
    <scope>NUCLEOTIDE SEQUENCE [LARGE SCALE GENOMIC DNA]</scope>
    <source>
        <strain evidence="2 3">Bd21</strain>
    </source>
</reference>
<evidence type="ECO:0000313" key="3">
    <source>
        <dbReference type="EnsemblPlants" id="PNT71832"/>
    </source>
</evidence>
<dbReference type="EMBL" id="CM000881">
    <property type="protein sequence ID" value="PNT71832.1"/>
    <property type="molecule type" value="Genomic_DNA"/>
</dbReference>
<dbReference type="OrthoDB" id="619734at2759"/>
<proteinExistence type="predicted"/>
<keyword evidence="4" id="KW-1185">Reference proteome</keyword>
<dbReference type="Gramene" id="PNT71832">
    <property type="protein sequence ID" value="PNT71832"/>
    <property type="gene ID" value="BRADI_2g36095v3"/>
</dbReference>
<dbReference type="InParanoid" id="A0A2K2DC44"/>
<reference evidence="3" key="3">
    <citation type="submission" date="2018-08" db="UniProtKB">
        <authorList>
            <consortium name="EnsemblPlants"/>
        </authorList>
    </citation>
    <scope>IDENTIFICATION</scope>
    <source>
        <strain evidence="3">cv. Bd21</strain>
    </source>
</reference>
<evidence type="ECO:0000259" key="1">
    <source>
        <dbReference type="Pfam" id="PF23635"/>
    </source>
</evidence>
<feature type="domain" description="F-box protein AT5G49610-like beta-propeller" evidence="1">
    <location>
        <begin position="155"/>
        <end position="344"/>
    </location>
</feature>
<dbReference type="AlphaFoldDB" id="A0A2K2DC44"/>